<dbReference type="InterPro" id="IPR002347">
    <property type="entry name" value="SDR_fam"/>
</dbReference>
<dbReference type="PRINTS" id="PR00080">
    <property type="entry name" value="SDRFAMILY"/>
</dbReference>
<protein>
    <submittedName>
        <fullName evidence="3">Beta-ketoacyl-ACP reductase</fullName>
    </submittedName>
</protein>
<gene>
    <name evidence="3" type="ORF">AUR04nite_13510</name>
</gene>
<proteinExistence type="inferred from homology"/>
<evidence type="ECO:0000313" key="4">
    <source>
        <dbReference type="Proteomes" id="UP000316612"/>
    </source>
</evidence>
<reference evidence="3 4" key="1">
    <citation type="submission" date="2019-06" db="EMBL/GenBank/DDBJ databases">
        <title>Whole genome shotgun sequence of Glutamicibacter uratoxydans NBRC 15515.</title>
        <authorList>
            <person name="Hosoyama A."/>
            <person name="Uohara A."/>
            <person name="Ohji S."/>
            <person name="Ichikawa N."/>
        </authorList>
    </citation>
    <scope>NUCLEOTIDE SEQUENCE [LARGE SCALE GENOMIC DNA]</scope>
    <source>
        <strain evidence="3 4">NBRC 15515</strain>
    </source>
</reference>
<dbReference type="GO" id="GO:0016491">
    <property type="term" value="F:oxidoreductase activity"/>
    <property type="evidence" value="ECO:0007669"/>
    <property type="project" value="UniProtKB-KW"/>
</dbReference>
<dbReference type="PANTHER" id="PTHR24321:SF8">
    <property type="entry name" value="ESTRADIOL 17-BETA-DEHYDROGENASE 8-RELATED"/>
    <property type="match status" value="1"/>
</dbReference>
<dbReference type="Gene3D" id="3.40.50.720">
    <property type="entry name" value="NAD(P)-binding Rossmann-like Domain"/>
    <property type="match status" value="1"/>
</dbReference>
<evidence type="ECO:0000256" key="1">
    <source>
        <dbReference type="ARBA" id="ARBA00006484"/>
    </source>
</evidence>
<comment type="caution">
    <text evidence="3">The sequence shown here is derived from an EMBL/GenBank/DDBJ whole genome shotgun (WGS) entry which is preliminary data.</text>
</comment>
<dbReference type="InterPro" id="IPR036291">
    <property type="entry name" value="NAD(P)-bd_dom_sf"/>
</dbReference>
<dbReference type="PROSITE" id="PS00061">
    <property type="entry name" value="ADH_SHORT"/>
    <property type="match status" value="1"/>
</dbReference>
<comment type="similarity">
    <text evidence="1">Belongs to the short-chain dehydrogenases/reductases (SDR) family.</text>
</comment>
<sequence length="251" mass="25772">MNATINYDFNGSNALVTGASGGIGSELVALLLHAGARVVAQDLSMEALQRMAQGLEHAEGQLTLLAGDASDPEMIAKSVALAAGDGQLDMLFPVAGIYPQSAVADTSDEQWRRVQQINLDAVFSLMREALVRMGAGASITAFASLAGHRGSKEHAAYAASKAGLIALVRSLAHEVGPKGIRVNAVSPGTIATSMVKDLVAQRGDAMLESTPLQRFGQPGEVASVAAFLASDAASFVTGEVVHVNGGLFMAG</sequence>
<keyword evidence="2" id="KW-0560">Oxidoreductase</keyword>
<dbReference type="Pfam" id="PF13561">
    <property type="entry name" value="adh_short_C2"/>
    <property type="match status" value="1"/>
</dbReference>
<dbReference type="FunFam" id="3.40.50.720:FF:000084">
    <property type="entry name" value="Short-chain dehydrogenase reductase"/>
    <property type="match status" value="1"/>
</dbReference>
<evidence type="ECO:0000313" key="3">
    <source>
        <dbReference type="EMBL" id="GED05819.1"/>
    </source>
</evidence>
<accession>A0A4Y4DKI2</accession>
<dbReference type="InterPro" id="IPR020904">
    <property type="entry name" value="Sc_DH/Rdtase_CS"/>
</dbReference>
<dbReference type="SUPFAM" id="SSF51735">
    <property type="entry name" value="NAD(P)-binding Rossmann-fold domains"/>
    <property type="match status" value="1"/>
</dbReference>
<name>A0A4Y4DKI2_GLUUR</name>
<dbReference type="PRINTS" id="PR00081">
    <property type="entry name" value="GDHRDH"/>
</dbReference>
<dbReference type="OrthoDB" id="517007at2"/>
<dbReference type="Proteomes" id="UP000316612">
    <property type="component" value="Unassembled WGS sequence"/>
</dbReference>
<dbReference type="EMBL" id="BJNY01000007">
    <property type="protein sequence ID" value="GED05819.1"/>
    <property type="molecule type" value="Genomic_DNA"/>
</dbReference>
<dbReference type="PANTHER" id="PTHR24321">
    <property type="entry name" value="DEHYDROGENASES, SHORT CHAIN"/>
    <property type="match status" value="1"/>
</dbReference>
<evidence type="ECO:0000256" key="2">
    <source>
        <dbReference type="ARBA" id="ARBA00023002"/>
    </source>
</evidence>
<organism evidence="3 4">
    <name type="scientific">Glutamicibacter uratoxydans</name>
    <name type="common">Arthrobacter uratoxydans</name>
    <dbReference type="NCBI Taxonomy" id="43667"/>
    <lineage>
        <taxon>Bacteria</taxon>
        <taxon>Bacillati</taxon>
        <taxon>Actinomycetota</taxon>
        <taxon>Actinomycetes</taxon>
        <taxon>Micrococcales</taxon>
        <taxon>Micrococcaceae</taxon>
        <taxon>Glutamicibacter</taxon>
    </lineage>
</organism>
<dbReference type="RefSeq" id="WP_141363279.1">
    <property type="nucleotide sequence ID" value="NZ_BAAAJL010000003.1"/>
</dbReference>
<dbReference type="AlphaFoldDB" id="A0A4Y4DKI2"/>
<keyword evidence="4" id="KW-1185">Reference proteome</keyword>